<dbReference type="EMBL" id="SHMQ01000010">
    <property type="protein sequence ID" value="RZV39495.1"/>
    <property type="molecule type" value="Genomic_DNA"/>
</dbReference>
<name>A0A520XEH7_9DELT</name>
<dbReference type="PROSITE" id="PS50011">
    <property type="entry name" value="PROTEIN_KINASE_DOM"/>
    <property type="match status" value="1"/>
</dbReference>
<dbReference type="Pfam" id="PF08378">
    <property type="entry name" value="NERD"/>
    <property type="match status" value="1"/>
</dbReference>
<dbReference type="Gene3D" id="1.10.510.10">
    <property type="entry name" value="Transferase(Phosphotransferase) domain 1"/>
    <property type="match status" value="1"/>
</dbReference>
<dbReference type="InterPro" id="IPR011528">
    <property type="entry name" value="NERD"/>
</dbReference>
<sequence length="736" mass="85176">MNNDNLKYLFFKAFVPDSTAHYYTNSADKVWIHDSGNVAVLADGVSGSSDPVKSADYIVEILKNFSYEENNTEKIDFLNTSLNEIILKLNKHLIDKAKYENLKLYAVVVIIRKIENVVEFAWVGNPRLYQINPNSYKDDQIKNVIPIESQPIEVIGFNESISPNSQVINLEQNSDSFFILSTDGIDYEKLKKIDVKILNSKKTEKDWKDLGRDIASEKDWAFIVFPYENRLGYIKQEWPYNPFVGKQEEYEHEKKGLSDIADVLFKDKNFDGFKIVGSNPMINKNGKIRRFDGILISPLGIYLLELKNYTGKITMDMDKYLEFSEYMDNNGELHKNKGNNKAKNIIEIINIFADNIKKTAGKICLNNVANNFIKNGLFIFTNSDLNVECIIDQVSRPIPIKYGEVIITKIIDIPEMLKKNFNDSKIKDKNKLTKEEINLLSETLNNAIFEEKTVNNETDFKTIGRFKFDLMSGEDIYQYLKIYKGHYVENKNKKILVKEYKLTTMAKGNEEEERKRLERELSALQDLRNVDGLQNYIDKFYEESYFYVILEDIGGITLVDWLQTKPERIQKIAVLKKLSQILLELHRENIIHRAITPQNIIIKEAGAKGEILPYLTNFELCHLEYLPTIAPENRRSIDIKFQAREVNTPGDIVTTSADVYSFGKIVCYILSEDNSIPFDSYIDLNKFLKKKNAWPDYIKKMGLDESWLDNIKRMLSMDPAERPLGEELVDLVSKIK</sequence>
<evidence type="ECO:0000259" key="2">
    <source>
        <dbReference type="PROSITE" id="PS50011"/>
    </source>
</evidence>
<dbReference type="Gene3D" id="3.60.40.10">
    <property type="entry name" value="PPM-type phosphatase domain"/>
    <property type="match status" value="1"/>
</dbReference>
<evidence type="ECO:0000256" key="1">
    <source>
        <dbReference type="SAM" id="Coils"/>
    </source>
</evidence>
<accession>A0A520XEH7</accession>
<dbReference type="InterPro" id="IPR036457">
    <property type="entry name" value="PPM-type-like_dom_sf"/>
</dbReference>
<dbReference type="SMART" id="SM00220">
    <property type="entry name" value="S_TKc"/>
    <property type="match status" value="1"/>
</dbReference>
<protein>
    <recommendedName>
        <fullName evidence="2">Protein kinase domain-containing protein</fullName>
    </recommendedName>
</protein>
<comment type="caution">
    <text evidence="3">The sequence shown here is derived from an EMBL/GenBank/DDBJ whole genome shotgun (WGS) entry which is preliminary data.</text>
</comment>
<dbReference type="SUPFAM" id="SSF56112">
    <property type="entry name" value="Protein kinase-like (PK-like)"/>
    <property type="match status" value="1"/>
</dbReference>
<keyword evidence="1" id="KW-0175">Coiled coil</keyword>
<dbReference type="GO" id="GO:0004674">
    <property type="term" value="F:protein serine/threonine kinase activity"/>
    <property type="evidence" value="ECO:0007669"/>
    <property type="project" value="TreeGrafter"/>
</dbReference>
<reference evidence="3 4" key="1">
    <citation type="submission" date="2019-01" db="EMBL/GenBank/DDBJ databases">
        <title>Insights into ecological role of a new deltaproteobacterial order Candidatus Sinidesulfobacterales (Sva0485) by metagenomics and metatranscriptomics.</title>
        <authorList>
            <person name="Tan S."/>
            <person name="Liu J."/>
            <person name="Fang Y."/>
            <person name="Hedlund B."/>
            <person name="Lian Z.-H."/>
            <person name="Huang L.-Y."/>
            <person name="Li J.-T."/>
            <person name="Huang L.-N."/>
            <person name="Li W.-J."/>
            <person name="Jiang H.-C."/>
            <person name="Dong H.-L."/>
            <person name="Shu W.-S."/>
        </authorList>
    </citation>
    <scope>NUCLEOTIDE SEQUENCE [LARGE SCALE GENOMIC DNA]</scope>
    <source>
        <strain evidence="3">AP4</strain>
    </source>
</reference>
<feature type="domain" description="Protein kinase" evidence="2">
    <location>
        <begin position="468"/>
        <end position="736"/>
    </location>
</feature>
<dbReference type="Proteomes" id="UP000322454">
    <property type="component" value="Unassembled WGS sequence"/>
</dbReference>
<dbReference type="Pfam" id="PF00069">
    <property type="entry name" value="Pkinase"/>
    <property type="match status" value="1"/>
</dbReference>
<dbReference type="InterPro" id="IPR000719">
    <property type="entry name" value="Prot_kinase_dom"/>
</dbReference>
<dbReference type="GO" id="GO:0005524">
    <property type="term" value="F:ATP binding"/>
    <property type="evidence" value="ECO:0007669"/>
    <property type="project" value="InterPro"/>
</dbReference>
<organism evidence="3 4">
    <name type="scientific">Candidatus Acidulodesulfobacterium acidiphilum</name>
    <dbReference type="NCBI Taxonomy" id="2597224"/>
    <lineage>
        <taxon>Bacteria</taxon>
        <taxon>Deltaproteobacteria</taxon>
        <taxon>Candidatus Acidulodesulfobacterales</taxon>
        <taxon>Candidatus Acidulodesulfobacterium</taxon>
    </lineage>
</organism>
<dbReference type="PANTHER" id="PTHR44167:SF25">
    <property type="entry name" value="PROTEIN KINASE DOMAIN CONTAINING PROTEIN"/>
    <property type="match status" value="1"/>
</dbReference>
<evidence type="ECO:0000313" key="3">
    <source>
        <dbReference type="EMBL" id="RZV39495.1"/>
    </source>
</evidence>
<dbReference type="AlphaFoldDB" id="A0A520XEH7"/>
<dbReference type="SUPFAM" id="SSF81606">
    <property type="entry name" value="PP2C-like"/>
    <property type="match status" value="1"/>
</dbReference>
<feature type="coiled-coil region" evidence="1">
    <location>
        <begin position="500"/>
        <end position="530"/>
    </location>
</feature>
<evidence type="ECO:0000313" key="4">
    <source>
        <dbReference type="Proteomes" id="UP000322454"/>
    </source>
</evidence>
<dbReference type="GO" id="GO:0005737">
    <property type="term" value="C:cytoplasm"/>
    <property type="evidence" value="ECO:0007669"/>
    <property type="project" value="TreeGrafter"/>
</dbReference>
<proteinExistence type="predicted"/>
<dbReference type="InterPro" id="IPR011009">
    <property type="entry name" value="Kinase-like_dom_sf"/>
</dbReference>
<dbReference type="PANTHER" id="PTHR44167">
    <property type="entry name" value="OVARIAN-SPECIFIC SERINE/THREONINE-PROTEIN KINASE LOK-RELATED"/>
    <property type="match status" value="1"/>
</dbReference>
<gene>
    <name evidence="3" type="ORF">EVJ48_04700</name>
</gene>